<sequence>MTDAEDLPDGWAVATLGEIGFGKSQPIDPAKEPEVLFELWSVPSFASGEPEARYGREIESGKQRVQPGDVLLCKINPRINRVWIVGPYRGNPQIASTEWMVIRTQHLDSRFLVHQLRECSFRERLLENVSGVGGSLMRARPEGVRELEAMIPPLAEQRRIVAKVEELTARSRAARVALVEVPTLLEQFRQSVLASAFRGDLTTDWRAKHPHTEPASEFLARIRTERRKQWEAKYPKKKYVEPDPVDDADLPELPEGWCWATIEELNDPCRPISYGILKPGDYESNGIAMLRITDMVSGEINDERVHRVSQELSDQYSRTLLCGGELLVSLVGTIGVVASVPNSCRGFNIHRNLGLIAVLSHASCDWIKYYLRSPNGRKQISECTTGGNQPLFNLGDLRLVAVPVAPQVEQALIIERISHELNVTKATDLILREISTGLGQLDQSILAKAFRGELVPQDPDDEPATLLLERLRTSQAEASMNGTGKRTRRKQSTQE</sequence>
<dbReference type="GO" id="GO:0009307">
    <property type="term" value="P:DNA restriction-modification system"/>
    <property type="evidence" value="ECO:0007669"/>
    <property type="project" value="UniProtKB-KW"/>
</dbReference>
<reference evidence="4 5" key="1">
    <citation type="submission" date="2019-02" db="EMBL/GenBank/DDBJ databases">
        <title>Deep-cultivation of Planctomycetes and their phenomic and genomic characterization uncovers novel biology.</title>
        <authorList>
            <person name="Wiegand S."/>
            <person name="Jogler M."/>
            <person name="Boedeker C."/>
            <person name="Pinto D."/>
            <person name="Vollmers J."/>
            <person name="Rivas-Marin E."/>
            <person name="Kohn T."/>
            <person name="Peeters S.H."/>
            <person name="Heuer A."/>
            <person name="Rast P."/>
            <person name="Oberbeckmann S."/>
            <person name="Bunk B."/>
            <person name="Jeske O."/>
            <person name="Meyerdierks A."/>
            <person name="Storesund J.E."/>
            <person name="Kallscheuer N."/>
            <person name="Luecker S."/>
            <person name="Lage O.M."/>
            <person name="Pohl T."/>
            <person name="Merkel B.J."/>
            <person name="Hornburger P."/>
            <person name="Mueller R.-W."/>
            <person name="Bruemmer F."/>
            <person name="Labrenz M."/>
            <person name="Spormann A.M."/>
            <person name="Op den Camp H."/>
            <person name="Overmann J."/>
            <person name="Amann R."/>
            <person name="Jetten M.S.M."/>
            <person name="Mascher T."/>
            <person name="Medema M.H."/>
            <person name="Devos D.P."/>
            <person name="Kaster A.-K."/>
            <person name="Ovreas L."/>
            <person name="Rohde M."/>
            <person name="Galperin M.Y."/>
            <person name="Jogler C."/>
        </authorList>
    </citation>
    <scope>NUCLEOTIDE SEQUENCE [LARGE SCALE GENOMIC DNA]</scope>
    <source>
        <strain evidence="4 5">ETA_A1</strain>
    </source>
</reference>
<dbReference type="PANTHER" id="PTHR43140:SF1">
    <property type="entry name" value="TYPE I RESTRICTION ENZYME ECOKI SPECIFICITY SUBUNIT"/>
    <property type="match status" value="1"/>
</dbReference>
<evidence type="ECO:0000313" key="5">
    <source>
        <dbReference type="Proteomes" id="UP000319576"/>
    </source>
</evidence>
<dbReference type="Gene3D" id="3.90.220.20">
    <property type="entry name" value="DNA methylase specificity domains"/>
    <property type="match status" value="2"/>
</dbReference>
<evidence type="ECO:0000313" key="4">
    <source>
        <dbReference type="EMBL" id="QDU18987.1"/>
    </source>
</evidence>
<organism evidence="4 5">
    <name type="scientific">Urbifossiella limnaea</name>
    <dbReference type="NCBI Taxonomy" id="2528023"/>
    <lineage>
        <taxon>Bacteria</taxon>
        <taxon>Pseudomonadati</taxon>
        <taxon>Planctomycetota</taxon>
        <taxon>Planctomycetia</taxon>
        <taxon>Gemmatales</taxon>
        <taxon>Gemmataceae</taxon>
        <taxon>Urbifossiella</taxon>
    </lineage>
</organism>
<dbReference type="InterPro" id="IPR044946">
    <property type="entry name" value="Restrct_endonuc_typeI_TRD_sf"/>
</dbReference>
<feature type="compositionally biased region" description="Polar residues" evidence="3">
    <location>
        <begin position="473"/>
        <end position="484"/>
    </location>
</feature>
<dbReference type="OrthoDB" id="9811611at2"/>
<evidence type="ECO:0000256" key="1">
    <source>
        <dbReference type="ARBA" id="ARBA00022747"/>
    </source>
</evidence>
<evidence type="ECO:0000256" key="2">
    <source>
        <dbReference type="ARBA" id="ARBA00023125"/>
    </source>
</evidence>
<dbReference type="SUPFAM" id="SSF116734">
    <property type="entry name" value="DNA methylase specificity domain"/>
    <property type="match status" value="2"/>
</dbReference>
<dbReference type="EMBL" id="CP036273">
    <property type="protein sequence ID" value="QDU18987.1"/>
    <property type="molecule type" value="Genomic_DNA"/>
</dbReference>
<dbReference type="PANTHER" id="PTHR43140">
    <property type="entry name" value="TYPE-1 RESTRICTION ENZYME ECOKI SPECIFICITY PROTEIN"/>
    <property type="match status" value="1"/>
</dbReference>
<proteinExistence type="predicted"/>
<dbReference type="REBASE" id="355280">
    <property type="entry name" value="S.PbaETAA1ORF8870P"/>
</dbReference>
<dbReference type="KEGG" id="uli:ETAA1_08880"/>
<keyword evidence="2" id="KW-0238">DNA-binding</keyword>
<dbReference type="RefSeq" id="WP_145234650.1">
    <property type="nucleotide sequence ID" value="NZ_CP036273.1"/>
</dbReference>
<gene>
    <name evidence="4" type="primary">hsdS</name>
    <name evidence="4" type="ORF">ETAA1_08880</name>
</gene>
<evidence type="ECO:0000256" key="3">
    <source>
        <dbReference type="SAM" id="MobiDB-lite"/>
    </source>
</evidence>
<accession>A0A517XNB7</accession>
<keyword evidence="1" id="KW-0680">Restriction system</keyword>
<keyword evidence="5" id="KW-1185">Reference proteome</keyword>
<feature type="region of interest" description="Disordered" evidence="3">
    <location>
        <begin position="472"/>
        <end position="495"/>
    </location>
</feature>
<dbReference type="GO" id="GO:0003677">
    <property type="term" value="F:DNA binding"/>
    <property type="evidence" value="ECO:0007669"/>
    <property type="project" value="UniProtKB-KW"/>
</dbReference>
<dbReference type="CDD" id="cd17256">
    <property type="entry name" value="RMtype1_S_EcoJA65PI-TRD1-CR1_like"/>
    <property type="match status" value="1"/>
</dbReference>
<dbReference type="Proteomes" id="UP000319576">
    <property type="component" value="Chromosome"/>
</dbReference>
<protein>
    <submittedName>
        <fullName evidence="4">Type-1 restriction enzyme EcoKI specificity protein</fullName>
    </submittedName>
</protein>
<name>A0A517XNB7_9BACT</name>
<feature type="compositionally biased region" description="Basic residues" evidence="3">
    <location>
        <begin position="485"/>
        <end position="495"/>
    </location>
</feature>
<dbReference type="AlphaFoldDB" id="A0A517XNB7"/>
<dbReference type="InterPro" id="IPR051212">
    <property type="entry name" value="Type-I_RE_S_subunit"/>
</dbReference>